<sequence>MNGRLHLGHAFTASKIELAARFQRSSGVDALFPLGFHCTGMPIKACADKLIREIELFGKDFSGYKEDTEEMVIRAPTEEVNAKTDPSKFKATKGKQAKQLKAKYQFQIMLSQGLEISEIAQFADPNYWLQYYPPKCQDDLNAFGAMVDWSRSFVTTDANPYYDSFTRWQMIRLKEMGKIRFGKRYTVYSPKDGQACLDHDRSSGEGVTVQEYTALKLKVVEWPEAAKSKISGKLPDDASVYFVPATLRPETMYGQTCCFIGPKVEYGIYQASDKEYFFISERAARNMAFQTIFKKKWGEYECAAKLLGEDVVGTLVSAPLSVHKNVRILPMESVKPTKGTGVVTSVPSDSPDDYATVTDLAKKAEYYKIQKEWAELEIIPIIETPRGKDKGNLIAKILCEELKIQSPKDAKPLADAKDIAYKEGFYEGTMLIGEFKGKSVQEAKPLVRQQLLDSGDAFAYAEPDGEVISRSGDICVAAHLDQWFMNYGKTGDSEWQKTVLDWID</sequence>
<evidence type="ECO:0000313" key="1">
    <source>
        <dbReference type="EMBL" id="KAK3055745.1"/>
    </source>
</evidence>
<organism evidence="1 2">
    <name type="scientific">Coniosporium uncinatum</name>
    <dbReference type="NCBI Taxonomy" id="93489"/>
    <lineage>
        <taxon>Eukaryota</taxon>
        <taxon>Fungi</taxon>
        <taxon>Dikarya</taxon>
        <taxon>Ascomycota</taxon>
        <taxon>Pezizomycotina</taxon>
        <taxon>Dothideomycetes</taxon>
        <taxon>Dothideomycetes incertae sedis</taxon>
        <taxon>Coniosporium</taxon>
    </lineage>
</organism>
<protein>
    <submittedName>
        <fullName evidence="1">2-isopropylmalate synthase</fullName>
    </submittedName>
</protein>
<reference evidence="1" key="1">
    <citation type="submission" date="2024-09" db="EMBL/GenBank/DDBJ databases">
        <title>Black Yeasts Isolated from many extreme environments.</title>
        <authorList>
            <person name="Coleine C."/>
            <person name="Stajich J.E."/>
            <person name="Selbmann L."/>
        </authorList>
    </citation>
    <scope>NUCLEOTIDE SEQUENCE</scope>
    <source>
        <strain evidence="1">CCFEE 5737</strain>
    </source>
</reference>
<dbReference type="EMBL" id="JAWDJW010009788">
    <property type="protein sequence ID" value="KAK3055745.1"/>
    <property type="molecule type" value="Genomic_DNA"/>
</dbReference>
<evidence type="ECO:0000313" key="2">
    <source>
        <dbReference type="Proteomes" id="UP001186974"/>
    </source>
</evidence>
<name>A0ACC3CYG0_9PEZI</name>
<proteinExistence type="predicted"/>
<keyword evidence="2" id="KW-1185">Reference proteome</keyword>
<dbReference type="Proteomes" id="UP001186974">
    <property type="component" value="Unassembled WGS sequence"/>
</dbReference>
<gene>
    <name evidence="1" type="primary">LEU6</name>
    <name evidence="1" type="ORF">LTS18_011771</name>
</gene>
<accession>A0ACC3CYG0</accession>
<feature type="non-terminal residue" evidence="1">
    <location>
        <position position="504"/>
    </location>
</feature>
<comment type="caution">
    <text evidence="1">The sequence shown here is derived from an EMBL/GenBank/DDBJ whole genome shotgun (WGS) entry which is preliminary data.</text>
</comment>